<organism evidence="2 3">
    <name type="scientific">Vibrio aerogenes CECT 7868</name>
    <dbReference type="NCBI Taxonomy" id="1216006"/>
    <lineage>
        <taxon>Bacteria</taxon>
        <taxon>Pseudomonadati</taxon>
        <taxon>Pseudomonadota</taxon>
        <taxon>Gammaproteobacteria</taxon>
        <taxon>Vibrionales</taxon>
        <taxon>Vibrionaceae</taxon>
        <taxon>Vibrio</taxon>
    </lineage>
</organism>
<accession>A0A1M5U6F7</accession>
<dbReference type="InterPro" id="IPR007813">
    <property type="entry name" value="PilN"/>
</dbReference>
<dbReference type="AlphaFoldDB" id="A0A1M5U6F7"/>
<keyword evidence="1" id="KW-0472">Membrane</keyword>
<evidence type="ECO:0000313" key="3">
    <source>
        <dbReference type="Proteomes" id="UP000184608"/>
    </source>
</evidence>
<sequence length="189" mass="21891">MLHAVNLMNWQQIQAALRLKRLVGLVLCAFCFFSLIQLLQWALLVKTLDTTQSRQVVLAEKKAALEEQLAHWQHRKTDFMHNQERLAQMKYWQESTEIPFRLMSLIAESVTDRVYLHSLNLSGKQVIVSGYGEDARDVFRFLQALRSHACQCVRQLKMEAVKQTEYSPEDVQTFRLSFVFSTAGKAGQE</sequence>
<dbReference type="RefSeq" id="WP_073601824.1">
    <property type="nucleotide sequence ID" value="NZ_FQXZ01000001.1"/>
</dbReference>
<feature type="transmembrane region" description="Helical" evidence="1">
    <location>
        <begin position="21"/>
        <end position="44"/>
    </location>
</feature>
<reference evidence="2 3" key="1">
    <citation type="submission" date="2016-11" db="EMBL/GenBank/DDBJ databases">
        <authorList>
            <person name="Jaros S."/>
            <person name="Januszkiewicz K."/>
            <person name="Wedrychowicz H."/>
        </authorList>
    </citation>
    <scope>NUCLEOTIDE SEQUENCE [LARGE SCALE GENOMIC DNA]</scope>
    <source>
        <strain evidence="2 3">CECT 7868</strain>
    </source>
</reference>
<evidence type="ECO:0000256" key="1">
    <source>
        <dbReference type="SAM" id="Phobius"/>
    </source>
</evidence>
<dbReference type="OrthoDB" id="5296173at2"/>
<dbReference type="PANTHER" id="PTHR40278:SF1">
    <property type="entry name" value="DNA UTILIZATION PROTEIN HOFN"/>
    <property type="match status" value="1"/>
</dbReference>
<evidence type="ECO:0008006" key="4">
    <source>
        <dbReference type="Google" id="ProtNLM"/>
    </source>
</evidence>
<gene>
    <name evidence="2" type="ORF">VA7868_00024</name>
</gene>
<name>A0A1M5U6F7_9VIBR</name>
<dbReference type="Proteomes" id="UP000184608">
    <property type="component" value="Unassembled WGS sequence"/>
</dbReference>
<dbReference type="InterPro" id="IPR052534">
    <property type="entry name" value="Extracell_DNA_Util/SecSys_Comp"/>
</dbReference>
<keyword evidence="3" id="KW-1185">Reference proteome</keyword>
<keyword evidence="1" id="KW-0812">Transmembrane</keyword>
<keyword evidence="1" id="KW-1133">Transmembrane helix</keyword>
<evidence type="ECO:0000313" key="2">
    <source>
        <dbReference type="EMBL" id="SHH58534.1"/>
    </source>
</evidence>
<protein>
    <recommendedName>
        <fullName evidence="4">Fimbrial assembly protein (PilN)</fullName>
    </recommendedName>
</protein>
<dbReference type="STRING" id="1216006.VA7868_00024"/>
<proteinExistence type="predicted"/>
<dbReference type="Pfam" id="PF05137">
    <property type="entry name" value="PilN"/>
    <property type="match status" value="1"/>
</dbReference>
<dbReference type="EMBL" id="FQXZ01000001">
    <property type="protein sequence ID" value="SHH58534.1"/>
    <property type="molecule type" value="Genomic_DNA"/>
</dbReference>
<dbReference type="PANTHER" id="PTHR40278">
    <property type="entry name" value="DNA UTILIZATION PROTEIN HOFN"/>
    <property type="match status" value="1"/>
</dbReference>